<feature type="transmembrane region" description="Helical" evidence="11">
    <location>
        <begin position="736"/>
        <end position="755"/>
    </location>
</feature>
<feature type="transmembrane region" description="Helical" evidence="11">
    <location>
        <begin position="540"/>
        <end position="560"/>
    </location>
</feature>
<accession>A0A061H2I1</accession>
<feature type="transmembrane region" description="Helical" evidence="11">
    <location>
        <begin position="255"/>
        <end position="274"/>
    </location>
</feature>
<dbReference type="EMBL" id="KE361645">
    <property type="protein sequence ID" value="EPQ26439.1"/>
    <property type="molecule type" value="Genomic_DNA"/>
</dbReference>
<dbReference type="AlphaFoldDB" id="A0A061H2I1"/>
<dbReference type="PANTHER" id="PTHR12413:SF2">
    <property type="entry name" value="DOLICHYL PYROPHOSPHATE GLC1MAN9GLCNAC2 ALPHA-1,3-GLUCOSYLTRANSFERASE-RELATED"/>
    <property type="match status" value="1"/>
</dbReference>
<evidence type="ECO:0000256" key="7">
    <source>
        <dbReference type="ARBA" id="ARBA00022824"/>
    </source>
</evidence>
<feature type="transmembrane region" description="Helical" evidence="11">
    <location>
        <begin position="406"/>
        <end position="423"/>
    </location>
</feature>
<dbReference type="EC" id="2.4.1.-" evidence="11"/>
<keyword evidence="6 11" id="KW-0812">Transmembrane</keyword>
<gene>
    <name evidence="13" type="ORF">PFL1_06087</name>
</gene>
<feature type="transmembrane region" description="Helical" evidence="11">
    <location>
        <begin position="435"/>
        <end position="454"/>
    </location>
</feature>
<dbReference type="Pfam" id="PF03155">
    <property type="entry name" value="Alg6_Alg8"/>
    <property type="match status" value="1"/>
</dbReference>
<dbReference type="GO" id="GO:0042283">
    <property type="term" value="F:dolichyl pyrophosphate Glc1Man9GlcNAc2 alpha-1,3-glucosyltransferase activity"/>
    <property type="evidence" value="ECO:0007669"/>
    <property type="project" value="UniProtKB-EC"/>
</dbReference>
<name>A0A061H2I1_9BASI</name>
<reference evidence="13 14" key="1">
    <citation type="journal article" date="2013" name="Plant Cell">
        <title>The transition from a phytopathogenic smut ancestor to an anamorphic biocontrol agent deciphered by comparative whole-genome analysis.</title>
        <authorList>
            <person name="Lefebvre F."/>
            <person name="Joly D.L."/>
            <person name="Labbe C."/>
            <person name="Teichmann B."/>
            <person name="Linning R."/>
            <person name="Belzile F."/>
            <person name="Bakkeren G."/>
            <person name="Belanger R.R."/>
        </authorList>
    </citation>
    <scope>NUCLEOTIDE SEQUENCE [LARGE SCALE GENOMIC DNA]</scope>
    <source>
        <strain evidence="13 14">PF-1</strain>
    </source>
</reference>
<comment type="catalytic activity">
    <reaction evidence="10">
        <text>an alpha-D-Glc-(1-&gt;3)-alpha-D-Man-(1-&gt;2)-alpha-D-Man-(1-&gt;2)-alpha-D-Man-(1-&gt;3)-[alpha-D-Man-(1-&gt;2)-alpha-D-Man-(1-&gt;3)-[alpha-D-Man-(1-&gt;2)-alpha-D-Man-(1-&gt;6)]-alpha-D-Man-(1-&gt;6)]-beta-D-Man-(1-&gt;4)-beta-D-GlcNAc-(1-&gt;4)-alpha-D-GlcNAc-diphospho-di-trans,poly-cis-dolichol + a di-trans,poly-cis-dolichyl beta-D-glucosyl phosphate = an alpha-D-Glc-(1-&gt;3)-alpha-D-Glc-(1-&gt;3)-alpha-D-Man-(1-&gt;2)-alpha-D-Man-(1-&gt;2)-alpha-D-Man-(1-&gt;3)-[alpha-D-Man-(1-&gt;2)-alpha-D-Man-(1-&gt;3)-[alpha-D-Man-(1-&gt;2)-alpha-D-Man-(1-&gt;6)]-alpha-D-Man-(1-&gt;6)]-beta-D-Man-(1-&gt;4)-beta-D-GlcNAc-(1-&gt;4)-alpha-D-GlcNAc-diphospho-di-trans,poly-cis-dolichol + a di-trans,poly-cis-dolichyl phosphate + H(+)</text>
        <dbReference type="Rhea" id="RHEA:31307"/>
        <dbReference type="Rhea" id="RHEA-COMP:19498"/>
        <dbReference type="Rhea" id="RHEA-COMP:19502"/>
        <dbReference type="Rhea" id="RHEA-COMP:19521"/>
        <dbReference type="Rhea" id="RHEA-COMP:19522"/>
        <dbReference type="ChEBI" id="CHEBI:15378"/>
        <dbReference type="ChEBI" id="CHEBI:57525"/>
        <dbReference type="ChEBI" id="CHEBI:57683"/>
        <dbReference type="ChEBI" id="CHEBI:132521"/>
        <dbReference type="ChEBI" id="CHEBI:132522"/>
        <dbReference type="EC" id="2.4.1.265"/>
    </reaction>
    <physiologicalReaction direction="left-to-right" evidence="10">
        <dbReference type="Rhea" id="RHEA:31308"/>
    </physiologicalReaction>
</comment>
<comment type="subcellular location">
    <subcellularLocation>
        <location evidence="1 11">Endoplasmic reticulum membrane</location>
        <topology evidence="1 11">Multi-pass membrane protein</topology>
    </subcellularLocation>
</comment>
<organism evidence="13 14">
    <name type="scientific">Pseudozyma flocculosa PF-1</name>
    <dbReference type="NCBI Taxonomy" id="1277687"/>
    <lineage>
        <taxon>Eukaryota</taxon>
        <taxon>Fungi</taxon>
        <taxon>Dikarya</taxon>
        <taxon>Basidiomycota</taxon>
        <taxon>Ustilaginomycotina</taxon>
        <taxon>Ustilaginomycetes</taxon>
        <taxon>Ustilaginales</taxon>
        <taxon>Ustilaginaceae</taxon>
        <taxon>Pseudozyma</taxon>
    </lineage>
</organism>
<evidence type="ECO:0000256" key="1">
    <source>
        <dbReference type="ARBA" id="ARBA00004477"/>
    </source>
</evidence>
<keyword evidence="8 11" id="KW-1133">Transmembrane helix</keyword>
<dbReference type="eggNOG" id="KOG2576">
    <property type="taxonomic scope" value="Eukaryota"/>
</dbReference>
<evidence type="ECO:0000256" key="5">
    <source>
        <dbReference type="ARBA" id="ARBA00022679"/>
    </source>
</evidence>
<feature type="transmembrane region" description="Helical" evidence="11">
    <location>
        <begin position="289"/>
        <end position="309"/>
    </location>
</feature>
<dbReference type="InterPro" id="IPR004856">
    <property type="entry name" value="Glyco_trans_ALG6/ALG8"/>
</dbReference>
<dbReference type="PANTHER" id="PTHR12413">
    <property type="entry name" value="DOLICHYL GLYCOSYLTRANSFERASE"/>
    <property type="match status" value="1"/>
</dbReference>
<keyword evidence="4 11" id="KW-0328">Glycosyltransferase</keyword>
<comment type="pathway">
    <text evidence="2 11">Protein modification; protein glycosylation.</text>
</comment>
<evidence type="ECO:0000256" key="10">
    <source>
        <dbReference type="ARBA" id="ARBA00047346"/>
    </source>
</evidence>
<dbReference type="OrthoDB" id="1689333at2759"/>
<feature type="transmembrane region" description="Helical" evidence="11">
    <location>
        <begin position="329"/>
        <end position="352"/>
    </location>
</feature>
<evidence type="ECO:0000256" key="8">
    <source>
        <dbReference type="ARBA" id="ARBA00022989"/>
    </source>
</evidence>
<keyword evidence="7 11" id="KW-0256">Endoplasmic reticulum</keyword>
<dbReference type="GeneID" id="19320167"/>
<dbReference type="KEGG" id="pfp:PFL1_06087"/>
<feature type="region of interest" description="Disordered" evidence="12">
    <location>
        <begin position="650"/>
        <end position="672"/>
    </location>
</feature>
<keyword evidence="9 11" id="KW-0472">Membrane</keyword>
<proteinExistence type="inferred from homology"/>
<evidence type="ECO:0000313" key="14">
    <source>
        <dbReference type="Proteomes" id="UP000053664"/>
    </source>
</evidence>
<dbReference type="HOGENOM" id="CLU_022045_1_0_1"/>
<dbReference type="RefSeq" id="XP_007881816.1">
    <property type="nucleotide sequence ID" value="XM_007883625.1"/>
</dbReference>
<evidence type="ECO:0000256" key="6">
    <source>
        <dbReference type="ARBA" id="ARBA00022692"/>
    </source>
</evidence>
<keyword evidence="5 11" id="KW-0808">Transferase</keyword>
<dbReference type="Proteomes" id="UP000053664">
    <property type="component" value="Unassembled WGS sequence"/>
</dbReference>
<feature type="transmembrane region" description="Helical" evidence="11">
    <location>
        <begin position="217"/>
        <end position="234"/>
    </location>
</feature>
<evidence type="ECO:0000256" key="11">
    <source>
        <dbReference type="RuleBase" id="RU363110"/>
    </source>
</evidence>
<evidence type="ECO:0000256" key="4">
    <source>
        <dbReference type="ARBA" id="ARBA00022676"/>
    </source>
</evidence>
<evidence type="ECO:0000256" key="9">
    <source>
        <dbReference type="ARBA" id="ARBA00023136"/>
    </source>
</evidence>
<protein>
    <recommendedName>
        <fullName evidence="11">Alpha-1,3-glucosyltransferase</fullName>
        <ecNumber evidence="11">2.4.1.-</ecNumber>
    </recommendedName>
</protein>
<feature type="transmembrane region" description="Helical" evidence="11">
    <location>
        <begin position="474"/>
        <end position="495"/>
    </location>
</feature>
<sequence length="766" mass="81829">MSDKRAVDGPAPVVDGTHPRSPGAPLPWLTSWERDLLALSTAFKLLLWPCYHSTDFEVHRNWLAITHSLPIRHWYFDSTSQWTLDYPPFFAYFSWLLAQPAPLVDPLIVSLHEGIDHAAWPAKAYMRATVLITELVLGAALVAHARFGSQRALKSGHGDVPTTSSSAPATATATATTDVGSSIPKSPSAIATDDTATLLAASLFLHPGLVIIDHIHFQYNGFLFGVLLWSLWAAREDRPLLCAFLFSSLLNLKHIYIYIAPPFVVYLLRAYIYPPGSQPSDLPKSLERLIILGAVTLAPFLLSLVPLAIDGARGEAGATGTLSQMVSRLFPFSRGLIHAYWAPNAWALWAFADRALVKLFQRRPELIGFLPHRLATKFHASAAAEGLASASRGLVGHVSFAVLPDILPPTCFLLTLTCMLVYLFKLWQAPTYRSFLSAISLCGFASFLFGWHVHEKAIMLVLVPYTFLAADDYAHFRTFVILSTAGIVSLFPLLYEAAETPIKLGFTLLWSLVVFGSLSKRVYRPITSNLGIAVHPLETAYLYGFLLLQLYVSVLHPLVFPAPPSAAVSLQPSPASAAIPARASLSPAPSIAPPIATDAATPIAAGSHESISDAAPEVSVIDTILPTAEAAAADPEPTASSSPQDIEVDQAQAPATPAEAVDGLDDFSLPDTEPIAAAGSNLASSSDLLQSAASTAVAASPTAAVAATADASIPAAAPPSTPPPVADPSSSAAMEFLPLMLVSVYCAIGVVWAWLRASSLYLAQQY</sequence>
<evidence type="ECO:0000256" key="2">
    <source>
        <dbReference type="ARBA" id="ARBA00004922"/>
    </source>
</evidence>
<dbReference type="GO" id="GO:0006487">
    <property type="term" value="P:protein N-linked glycosylation"/>
    <property type="evidence" value="ECO:0007669"/>
    <property type="project" value="TreeGrafter"/>
</dbReference>
<evidence type="ECO:0000256" key="3">
    <source>
        <dbReference type="ARBA" id="ARBA00008715"/>
    </source>
</evidence>
<comment type="similarity">
    <text evidence="3 11">Belongs to the ALG6/ALG8 glucosyltransferase family.</text>
</comment>
<evidence type="ECO:0000313" key="13">
    <source>
        <dbReference type="EMBL" id="EPQ26439.1"/>
    </source>
</evidence>
<evidence type="ECO:0000256" key="12">
    <source>
        <dbReference type="SAM" id="MobiDB-lite"/>
    </source>
</evidence>
<dbReference type="GO" id="GO:0005789">
    <property type="term" value="C:endoplasmic reticulum membrane"/>
    <property type="evidence" value="ECO:0007669"/>
    <property type="project" value="UniProtKB-SubCell"/>
</dbReference>
<dbReference type="UniPathway" id="UPA00378"/>